<evidence type="ECO:0000256" key="3">
    <source>
        <dbReference type="ARBA" id="ARBA00022692"/>
    </source>
</evidence>
<dbReference type="PANTHER" id="PTHR14083:SF0">
    <property type="entry name" value="YIP1D-INTERACTING FACTOR 1, ISOFORM C"/>
    <property type="match status" value="1"/>
</dbReference>
<dbReference type="GO" id="GO:0015031">
    <property type="term" value="P:protein transport"/>
    <property type="evidence" value="ECO:0007669"/>
    <property type="project" value="UniProtKB-KW"/>
</dbReference>
<dbReference type="OrthoDB" id="337750at2759"/>
<feature type="region of interest" description="Disordered" evidence="10">
    <location>
        <begin position="104"/>
        <end position="141"/>
    </location>
</feature>
<feature type="region of interest" description="Disordered" evidence="10">
    <location>
        <begin position="54"/>
        <end position="76"/>
    </location>
</feature>
<dbReference type="GO" id="GO:0000139">
    <property type="term" value="C:Golgi membrane"/>
    <property type="evidence" value="ECO:0007669"/>
    <property type="project" value="UniProtKB-SubCell"/>
</dbReference>
<dbReference type="Proteomes" id="UP000265618">
    <property type="component" value="Unassembled WGS sequence"/>
</dbReference>
<dbReference type="GO" id="GO:0006888">
    <property type="term" value="P:endoplasmic reticulum to Golgi vesicle-mediated transport"/>
    <property type="evidence" value="ECO:0007669"/>
    <property type="project" value="UniProtKB-UniRule"/>
</dbReference>
<dbReference type="PANTHER" id="PTHR14083">
    <property type="entry name" value="YIP1 INTERACTING FACTOR HOMOLOG YIF1 PROTEIN"/>
    <property type="match status" value="1"/>
</dbReference>
<gene>
    <name evidence="11" type="ORF">KIPB_009634</name>
</gene>
<evidence type="ECO:0000313" key="12">
    <source>
        <dbReference type="Proteomes" id="UP000265618"/>
    </source>
</evidence>
<reference evidence="11 12" key="1">
    <citation type="journal article" date="2018" name="PLoS ONE">
        <title>The draft genome of Kipferlia bialata reveals reductive genome evolution in fornicate parasites.</title>
        <authorList>
            <person name="Tanifuji G."/>
            <person name="Takabayashi S."/>
            <person name="Kume K."/>
            <person name="Takagi M."/>
            <person name="Nakayama T."/>
            <person name="Kamikawa R."/>
            <person name="Inagaki Y."/>
            <person name="Hashimoto T."/>
        </authorList>
    </citation>
    <scope>NUCLEOTIDE SEQUENCE [LARGE SCALE GENOMIC DNA]</scope>
    <source>
        <strain evidence="11">NY0173</strain>
    </source>
</reference>
<evidence type="ECO:0000313" key="11">
    <source>
        <dbReference type="EMBL" id="GIQ87568.1"/>
    </source>
</evidence>
<evidence type="ECO:0000256" key="1">
    <source>
        <dbReference type="ARBA" id="ARBA00009727"/>
    </source>
</evidence>
<comment type="similarity">
    <text evidence="1 9">Belongs to the YIF1 family.</text>
</comment>
<feature type="region of interest" description="Disordered" evidence="10">
    <location>
        <begin position="1"/>
        <end position="32"/>
    </location>
</feature>
<evidence type="ECO:0000256" key="9">
    <source>
        <dbReference type="RuleBase" id="RU368073"/>
    </source>
</evidence>
<comment type="function">
    <text evidence="9">Has a role in transport between endoplasmic reticulum and Golgi.</text>
</comment>
<proteinExistence type="inferred from homology"/>
<protein>
    <recommendedName>
        <fullName evidence="9">Protein YIF1</fullName>
    </recommendedName>
</protein>
<evidence type="ECO:0000256" key="10">
    <source>
        <dbReference type="SAM" id="MobiDB-lite"/>
    </source>
</evidence>
<accession>A0A9K3GLP7</accession>
<keyword evidence="12" id="KW-1185">Reference proteome</keyword>
<keyword evidence="7 9" id="KW-0333">Golgi apparatus</keyword>
<evidence type="ECO:0000256" key="4">
    <source>
        <dbReference type="ARBA" id="ARBA00022824"/>
    </source>
</evidence>
<organism evidence="11 12">
    <name type="scientific">Kipferlia bialata</name>
    <dbReference type="NCBI Taxonomy" id="797122"/>
    <lineage>
        <taxon>Eukaryota</taxon>
        <taxon>Metamonada</taxon>
        <taxon>Carpediemonas-like organisms</taxon>
        <taxon>Kipferlia</taxon>
    </lineage>
</organism>
<name>A0A9K3GLP7_9EUKA</name>
<evidence type="ECO:0000256" key="8">
    <source>
        <dbReference type="ARBA" id="ARBA00023136"/>
    </source>
</evidence>
<evidence type="ECO:0000256" key="7">
    <source>
        <dbReference type="ARBA" id="ARBA00023034"/>
    </source>
</evidence>
<evidence type="ECO:0000256" key="6">
    <source>
        <dbReference type="ARBA" id="ARBA00022989"/>
    </source>
</evidence>
<keyword evidence="6" id="KW-1133">Transmembrane helix</keyword>
<keyword evidence="2 9" id="KW-0813">Transport</keyword>
<dbReference type="Pfam" id="PF03878">
    <property type="entry name" value="YIF1"/>
    <property type="match status" value="1"/>
</dbReference>
<feature type="non-terminal residue" evidence="11">
    <location>
        <position position="1"/>
    </location>
</feature>
<dbReference type="EMBL" id="BDIP01003332">
    <property type="protein sequence ID" value="GIQ87568.1"/>
    <property type="molecule type" value="Genomic_DNA"/>
</dbReference>
<comment type="subcellular location">
    <subcellularLocation>
        <location evidence="9">Endoplasmic reticulum membrane</location>
        <topology evidence="9">Multi-pass membrane protein</topology>
    </subcellularLocation>
    <subcellularLocation>
        <location evidence="9">Golgi apparatus membrane</location>
        <topology evidence="9">Multi-pass membrane protein</topology>
    </subcellularLocation>
</comment>
<keyword evidence="8" id="KW-0472">Membrane</keyword>
<keyword evidence="5 9" id="KW-0653">Protein transport</keyword>
<evidence type="ECO:0000256" key="5">
    <source>
        <dbReference type="ARBA" id="ARBA00022927"/>
    </source>
</evidence>
<dbReference type="AlphaFoldDB" id="A0A9K3GLP7"/>
<dbReference type="InterPro" id="IPR005578">
    <property type="entry name" value="Yif1_fam"/>
</dbReference>
<sequence length="254" mass="26655">APSQPTQGFVPAPSLPQPAPVPTTVAPEASQDDDMSFMAPVVASATSLAATQNAQREIGQRGALPSMSGASSLPRMPSMNTPMQGMPSMGGMMDQGMPGIMQPRQSTLQPQSQKARTVPRRGLGGGTRGSAPVHASPLGGVGGGLPPMPLGGDTMPSSGMEYANAVVGMVPGADNAAVKAVTQMGLQYGQQVMHQTESKVKRFLRVDSLSYYFSVNNRYVGRKLAMLTCPYLPSHTWNRQTVQPEVSHIPGMSH</sequence>
<comment type="caution">
    <text evidence="11">The sequence shown here is derived from an EMBL/GenBank/DDBJ whole genome shotgun (WGS) entry which is preliminary data.</text>
</comment>
<dbReference type="GO" id="GO:0005789">
    <property type="term" value="C:endoplasmic reticulum membrane"/>
    <property type="evidence" value="ECO:0007669"/>
    <property type="project" value="UniProtKB-SubCell"/>
</dbReference>
<dbReference type="GO" id="GO:0005793">
    <property type="term" value="C:endoplasmic reticulum-Golgi intermediate compartment"/>
    <property type="evidence" value="ECO:0007669"/>
    <property type="project" value="UniProtKB-UniRule"/>
</dbReference>
<keyword evidence="3" id="KW-0812">Transmembrane</keyword>
<keyword evidence="4 9" id="KW-0256">Endoplasmic reticulum</keyword>
<dbReference type="GO" id="GO:0030134">
    <property type="term" value="C:COPII-coated ER to Golgi transport vesicle"/>
    <property type="evidence" value="ECO:0007669"/>
    <property type="project" value="TreeGrafter"/>
</dbReference>
<evidence type="ECO:0000256" key="2">
    <source>
        <dbReference type="ARBA" id="ARBA00022448"/>
    </source>
</evidence>
<feature type="compositionally biased region" description="Polar residues" evidence="10">
    <location>
        <begin position="104"/>
        <end position="115"/>
    </location>
</feature>